<dbReference type="EMBL" id="HG994361">
    <property type="protein sequence ID" value="CAF2165381.1"/>
    <property type="molecule type" value="Genomic_DNA"/>
</dbReference>
<protein>
    <submittedName>
        <fullName evidence="1">(rape) hypothetical protein</fullName>
    </submittedName>
</protein>
<dbReference type="Proteomes" id="UP001295469">
    <property type="component" value="Chromosome A07"/>
</dbReference>
<proteinExistence type="predicted"/>
<gene>
    <name evidence="1" type="ORF">DARMORV10_A07P19140.1</name>
</gene>
<reference evidence="1" key="1">
    <citation type="submission" date="2021-01" db="EMBL/GenBank/DDBJ databases">
        <authorList>
            <consortium name="Genoscope - CEA"/>
            <person name="William W."/>
        </authorList>
    </citation>
    <scope>NUCLEOTIDE SEQUENCE</scope>
</reference>
<accession>A0A816YQJ3</accession>
<evidence type="ECO:0000313" key="1">
    <source>
        <dbReference type="EMBL" id="CAF2165381.1"/>
    </source>
</evidence>
<sequence>MVSYTYLYIIHITYIQKRELDRRFNFAGTAPPQPLVCNVTASIRRASAFG</sequence>
<organism evidence="1">
    <name type="scientific">Brassica napus</name>
    <name type="common">Rape</name>
    <dbReference type="NCBI Taxonomy" id="3708"/>
    <lineage>
        <taxon>Eukaryota</taxon>
        <taxon>Viridiplantae</taxon>
        <taxon>Streptophyta</taxon>
        <taxon>Embryophyta</taxon>
        <taxon>Tracheophyta</taxon>
        <taxon>Spermatophyta</taxon>
        <taxon>Magnoliopsida</taxon>
        <taxon>eudicotyledons</taxon>
        <taxon>Gunneridae</taxon>
        <taxon>Pentapetalae</taxon>
        <taxon>rosids</taxon>
        <taxon>malvids</taxon>
        <taxon>Brassicales</taxon>
        <taxon>Brassicaceae</taxon>
        <taxon>Brassiceae</taxon>
        <taxon>Brassica</taxon>
    </lineage>
</organism>
<dbReference type="AlphaFoldDB" id="A0A816YQJ3"/>
<name>A0A816YQJ3_BRANA</name>